<dbReference type="Gene3D" id="2.30.39.10">
    <property type="entry name" value="Alpha-1-antitrypsin, domain 1"/>
    <property type="match status" value="1"/>
</dbReference>
<proteinExistence type="predicted"/>
<dbReference type="Pfam" id="PF00079">
    <property type="entry name" value="Serpin"/>
    <property type="match status" value="1"/>
</dbReference>
<sequence length="396" mass="43337">MRTSTSPNGVLIVVALVAIGCRKTEYVDNNGAAIDEVETEVDTPEPMERTPLLPAGEVAGTTIVPTLDSPLENSGNAIWCATFQVAWNYACNDVGGGPLEVAGAEQVAKRLNDSPVTEATLPPGSYYAVAGATDEGVVEEIHQQMAKRFPDVEPPAFQGAQGLVAYAYLRAAAKFTTPFEKRTYPIEFTNAAGETVDVEGFCLYSGHDEEITHDQLSQVKVLFRESTDNPKSRRLTTFALDLTADQEETQVIVAVLPHADNLQAVLDNLEERTKAYKGKIRVSGADRLGIPNVLFHLKESFQQLTGPDKLIKNSEKLAGLFVDQAWQMIRFQLDESGAIVESEAALATAAEAAYEEQNVDYIADRPFLVVMKRRGEKYPYFVGWFGNAELLEVRGK</sequence>
<dbReference type="EMBL" id="JAMXLR010000055">
    <property type="protein sequence ID" value="MCO6045480.1"/>
    <property type="molecule type" value="Genomic_DNA"/>
</dbReference>
<dbReference type="SUPFAM" id="SSF56574">
    <property type="entry name" value="Serpins"/>
    <property type="match status" value="1"/>
</dbReference>
<dbReference type="Gene3D" id="3.30.497.10">
    <property type="entry name" value="Antithrombin, subunit I, domain 2"/>
    <property type="match status" value="1"/>
</dbReference>
<dbReference type="InterPro" id="IPR023796">
    <property type="entry name" value="Serpin_dom"/>
</dbReference>
<organism evidence="2 3">
    <name type="scientific">Aeoliella straminimaris</name>
    <dbReference type="NCBI Taxonomy" id="2954799"/>
    <lineage>
        <taxon>Bacteria</taxon>
        <taxon>Pseudomonadati</taxon>
        <taxon>Planctomycetota</taxon>
        <taxon>Planctomycetia</taxon>
        <taxon>Pirellulales</taxon>
        <taxon>Lacipirellulaceae</taxon>
        <taxon>Aeoliella</taxon>
    </lineage>
</organism>
<dbReference type="RefSeq" id="WP_252853592.1">
    <property type="nucleotide sequence ID" value="NZ_JAMXLR010000055.1"/>
</dbReference>
<accession>A0A9X2FAV6</accession>
<dbReference type="AlphaFoldDB" id="A0A9X2FAV6"/>
<feature type="domain" description="Serpin" evidence="1">
    <location>
        <begin position="167"/>
        <end position="383"/>
    </location>
</feature>
<evidence type="ECO:0000313" key="3">
    <source>
        <dbReference type="Proteomes" id="UP001155241"/>
    </source>
</evidence>
<dbReference type="InterPro" id="IPR036186">
    <property type="entry name" value="Serpin_sf"/>
</dbReference>
<evidence type="ECO:0000259" key="1">
    <source>
        <dbReference type="Pfam" id="PF00079"/>
    </source>
</evidence>
<protein>
    <recommendedName>
        <fullName evidence="1">Serpin domain-containing protein</fullName>
    </recommendedName>
</protein>
<reference evidence="2" key="1">
    <citation type="submission" date="2022-06" db="EMBL/GenBank/DDBJ databases">
        <title>Aeoliella straminimaris, a novel planctomycete from sediments.</title>
        <authorList>
            <person name="Vitorino I.R."/>
            <person name="Lage O.M."/>
        </authorList>
    </citation>
    <scope>NUCLEOTIDE SEQUENCE</scope>
    <source>
        <strain evidence="2">ICT_H6.2</strain>
    </source>
</reference>
<keyword evidence="3" id="KW-1185">Reference proteome</keyword>
<dbReference type="Proteomes" id="UP001155241">
    <property type="component" value="Unassembled WGS sequence"/>
</dbReference>
<evidence type="ECO:0000313" key="2">
    <source>
        <dbReference type="EMBL" id="MCO6045480.1"/>
    </source>
</evidence>
<dbReference type="PROSITE" id="PS51257">
    <property type="entry name" value="PROKAR_LIPOPROTEIN"/>
    <property type="match status" value="1"/>
</dbReference>
<comment type="caution">
    <text evidence="2">The sequence shown here is derived from an EMBL/GenBank/DDBJ whole genome shotgun (WGS) entry which is preliminary data.</text>
</comment>
<gene>
    <name evidence="2" type="ORF">NG895_16335</name>
</gene>
<dbReference type="InterPro" id="IPR042185">
    <property type="entry name" value="Serpin_sf_2"/>
</dbReference>
<name>A0A9X2FAV6_9BACT</name>
<dbReference type="InterPro" id="IPR042178">
    <property type="entry name" value="Serpin_sf_1"/>
</dbReference>